<reference evidence="2" key="1">
    <citation type="submission" date="2024-04" db="EMBL/GenBank/DDBJ databases">
        <authorList>
            <person name="Shaw F."/>
            <person name="Minotto A."/>
        </authorList>
    </citation>
    <scope>NUCLEOTIDE SEQUENCE [LARGE SCALE GENOMIC DNA]</scope>
</reference>
<dbReference type="EMBL" id="OZ037947">
    <property type="protein sequence ID" value="CAL1706280.1"/>
    <property type="molecule type" value="Genomic_DNA"/>
</dbReference>
<gene>
    <name evidence="1" type="ORF">GFSPODELE1_LOCUS5794</name>
</gene>
<protein>
    <recommendedName>
        <fullName evidence="3">Protein kinase domain-containing protein</fullName>
    </recommendedName>
</protein>
<dbReference type="Proteomes" id="UP001497453">
    <property type="component" value="Chromosome 4"/>
</dbReference>
<organism evidence="1 2">
    <name type="scientific">Somion occarium</name>
    <dbReference type="NCBI Taxonomy" id="3059160"/>
    <lineage>
        <taxon>Eukaryota</taxon>
        <taxon>Fungi</taxon>
        <taxon>Dikarya</taxon>
        <taxon>Basidiomycota</taxon>
        <taxon>Agaricomycotina</taxon>
        <taxon>Agaricomycetes</taxon>
        <taxon>Polyporales</taxon>
        <taxon>Cerrenaceae</taxon>
        <taxon>Somion</taxon>
    </lineage>
</organism>
<evidence type="ECO:0000313" key="1">
    <source>
        <dbReference type="EMBL" id="CAL1706280.1"/>
    </source>
</evidence>
<name>A0ABP1DEL9_9APHY</name>
<evidence type="ECO:0008006" key="3">
    <source>
        <dbReference type="Google" id="ProtNLM"/>
    </source>
</evidence>
<evidence type="ECO:0000313" key="2">
    <source>
        <dbReference type="Proteomes" id="UP001497453"/>
    </source>
</evidence>
<sequence length="255" mass="29590">MSCFGGTIRNGLRRKGICYDHVISRTGLLPGRVPTRASWTVRTLCILKTLHGHILDATRISDGEIVMLKRISHLVHPHEKELSVLFSSEPLRFHPRNHCVPLYEVLDLSEDQIGEVFECFRQVIEGLQFMLQCRVAHRDCMTLNIMMDPHPMFPQSCHPMATTWNRDFTSPANTRVRKSICWRILSRAAIRLSYNFRILSILRTHSQSTFTTLEMLPSMIFWRDALDLSFLNRLLTTWCRPIRKNANDGRSSDRV</sequence>
<keyword evidence="2" id="KW-1185">Reference proteome</keyword>
<proteinExistence type="predicted"/>
<dbReference type="SUPFAM" id="SSF56112">
    <property type="entry name" value="Protein kinase-like (PK-like)"/>
    <property type="match status" value="1"/>
</dbReference>
<accession>A0ABP1DEL9</accession>
<dbReference type="InterPro" id="IPR011009">
    <property type="entry name" value="Kinase-like_dom_sf"/>
</dbReference>